<name>A0A4C1V9I6_EUMVA</name>
<organism evidence="1 2">
    <name type="scientific">Eumeta variegata</name>
    <name type="common">Bagworm moth</name>
    <name type="synonym">Eumeta japonica</name>
    <dbReference type="NCBI Taxonomy" id="151549"/>
    <lineage>
        <taxon>Eukaryota</taxon>
        <taxon>Metazoa</taxon>
        <taxon>Ecdysozoa</taxon>
        <taxon>Arthropoda</taxon>
        <taxon>Hexapoda</taxon>
        <taxon>Insecta</taxon>
        <taxon>Pterygota</taxon>
        <taxon>Neoptera</taxon>
        <taxon>Endopterygota</taxon>
        <taxon>Lepidoptera</taxon>
        <taxon>Glossata</taxon>
        <taxon>Ditrysia</taxon>
        <taxon>Tineoidea</taxon>
        <taxon>Psychidae</taxon>
        <taxon>Oiketicinae</taxon>
        <taxon>Eumeta</taxon>
    </lineage>
</organism>
<dbReference type="EMBL" id="BGZK01000291">
    <property type="protein sequence ID" value="GBP34604.1"/>
    <property type="molecule type" value="Genomic_DNA"/>
</dbReference>
<evidence type="ECO:0000313" key="2">
    <source>
        <dbReference type="Proteomes" id="UP000299102"/>
    </source>
</evidence>
<accession>A0A4C1V9I6</accession>
<keyword evidence="2" id="KW-1185">Reference proteome</keyword>
<comment type="caution">
    <text evidence="1">The sequence shown here is derived from an EMBL/GenBank/DDBJ whole genome shotgun (WGS) entry which is preliminary data.</text>
</comment>
<proteinExistence type="predicted"/>
<reference evidence="1 2" key="1">
    <citation type="journal article" date="2019" name="Commun. Biol.">
        <title>The bagworm genome reveals a unique fibroin gene that provides high tensile strength.</title>
        <authorList>
            <person name="Kono N."/>
            <person name="Nakamura H."/>
            <person name="Ohtoshi R."/>
            <person name="Tomita M."/>
            <person name="Numata K."/>
            <person name="Arakawa K."/>
        </authorList>
    </citation>
    <scope>NUCLEOTIDE SEQUENCE [LARGE SCALE GENOMIC DNA]</scope>
</reference>
<gene>
    <name evidence="1" type="ORF">EVAR_18995_1</name>
</gene>
<dbReference type="Proteomes" id="UP000299102">
    <property type="component" value="Unassembled WGS sequence"/>
</dbReference>
<dbReference type="PROSITE" id="PS51257">
    <property type="entry name" value="PROKAR_LIPOPROTEIN"/>
    <property type="match status" value="1"/>
</dbReference>
<protein>
    <submittedName>
        <fullName evidence="1">Uncharacterized protein</fullName>
    </submittedName>
</protein>
<sequence>MKATLQALSVWAFISCENDATKNNCSVKGLFARPRAPQARKFHPATTFDNFNRKLRRARRSRQCEGLFQFHPEWPGKKLRRLVVTASFIKLSGRDPPGLSVELAPAATSGRPPQPRDFNGPVINAEEINKDRMMRSWGCTMGEPFFICLMYQMAVYLAVCASQLAPSYKYENSVAGPQEWTLSEEGQFSFLIYFEEKELRVKCQRTNSELILSRAQRRDQSGQRPQITLLPRE</sequence>
<dbReference type="AlphaFoldDB" id="A0A4C1V9I6"/>
<evidence type="ECO:0000313" key="1">
    <source>
        <dbReference type="EMBL" id="GBP34604.1"/>
    </source>
</evidence>